<dbReference type="InterPro" id="IPR008168">
    <property type="entry name" value="Cyt_C_IC"/>
</dbReference>
<keyword evidence="4" id="KW-0249">Electron transport</keyword>
<dbReference type="PROSITE" id="PS51007">
    <property type="entry name" value="CYTC"/>
    <property type="match status" value="1"/>
</dbReference>
<evidence type="ECO:0000259" key="7">
    <source>
        <dbReference type="PROSITE" id="PS51007"/>
    </source>
</evidence>
<dbReference type="EMBL" id="RJJR01000021">
    <property type="protein sequence ID" value="RNI33397.1"/>
    <property type="molecule type" value="Genomic_DNA"/>
</dbReference>
<dbReference type="Gene3D" id="1.10.760.10">
    <property type="entry name" value="Cytochrome c-like domain"/>
    <property type="match status" value="1"/>
</dbReference>
<evidence type="ECO:0000313" key="9">
    <source>
        <dbReference type="Proteomes" id="UP000267223"/>
    </source>
</evidence>
<evidence type="ECO:0000256" key="6">
    <source>
        <dbReference type="PROSITE-ProRule" id="PRU00433"/>
    </source>
</evidence>
<keyword evidence="9" id="KW-1185">Reference proteome</keyword>
<dbReference type="SUPFAM" id="SSF46626">
    <property type="entry name" value="Cytochrome c"/>
    <property type="match status" value="1"/>
</dbReference>
<evidence type="ECO:0000256" key="5">
    <source>
        <dbReference type="ARBA" id="ARBA00023004"/>
    </source>
</evidence>
<dbReference type="GO" id="GO:0005506">
    <property type="term" value="F:iron ion binding"/>
    <property type="evidence" value="ECO:0007669"/>
    <property type="project" value="InterPro"/>
</dbReference>
<evidence type="ECO:0000256" key="3">
    <source>
        <dbReference type="ARBA" id="ARBA00022723"/>
    </source>
</evidence>
<keyword evidence="3 6" id="KW-0479">Metal-binding</keyword>
<accession>A0A3M9N7V2</accession>
<dbReference type="PRINTS" id="PR00605">
    <property type="entry name" value="CYTCHROMECIC"/>
</dbReference>
<proteinExistence type="predicted"/>
<dbReference type="Proteomes" id="UP000267223">
    <property type="component" value="Unassembled WGS sequence"/>
</dbReference>
<sequence length="147" mass="15883">MNKILIIGFLLIPFGLLLTSGFKIPSAENSQSASSFHQQKLPGETIYKKYCISCHQADGGGVPNMAPPLQQTSYVLGEKETLIKIVLNGLKNVDINEETYNNPMPALGSVLKDKEIADVLTYVRNSFGNKTAAVTAAEVKAARSKAK</sequence>
<reference evidence="8 9" key="1">
    <citation type="submission" date="2018-11" db="EMBL/GenBank/DDBJ databases">
        <title>Draft genome sequence of Ferruginibacter sp. BO-59.</title>
        <authorList>
            <person name="Im W.T."/>
        </authorList>
    </citation>
    <scope>NUCLEOTIDE SEQUENCE [LARGE SCALE GENOMIC DNA]</scope>
    <source>
        <strain evidence="8 9">BO-59</strain>
    </source>
</reference>
<feature type="domain" description="Cytochrome c" evidence="7">
    <location>
        <begin position="38"/>
        <end position="127"/>
    </location>
</feature>
<evidence type="ECO:0000256" key="4">
    <source>
        <dbReference type="ARBA" id="ARBA00022982"/>
    </source>
</evidence>
<dbReference type="InterPro" id="IPR036909">
    <property type="entry name" value="Cyt_c-like_dom_sf"/>
</dbReference>
<dbReference type="InterPro" id="IPR051459">
    <property type="entry name" value="Cytochrome_c-type_DH"/>
</dbReference>
<protein>
    <submittedName>
        <fullName evidence="8">Cytochrome c</fullName>
    </submittedName>
</protein>
<organism evidence="8 9">
    <name type="scientific">Hanamia caeni</name>
    <dbReference type="NCBI Taxonomy" id="2294116"/>
    <lineage>
        <taxon>Bacteria</taxon>
        <taxon>Pseudomonadati</taxon>
        <taxon>Bacteroidota</taxon>
        <taxon>Chitinophagia</taxon>
        <taxon>Chitinophagales</taxon>
        <taxon>Chitinophagaceae</taxon>
        <taxon>Hanamia</taxon>
    </lineage>
</organism>
<evidence type="ECO:0000313" key="8">
    <source>
        <dbReference type="EMBL" id="RNI33397.1"/>
    </source>
</evidence>
<dbReference type="RefSeq" id="WP_123122394.1">
    <property type="nucleotide sequence ID" value="NZ_RJJR01000021.1"/>
</dbReference>
<dbReference type="Pfam" id="PF00034">
    <property type="entry name" value="Cytochrom_C"/>
    <property type="match status" value="1"/>
</dbReference>
<dbReference type="OrthoDB" id="9811395at2"/>
<dbReference type="PANTHER" id="PTHR35008:SF8">
    <property type="entry name" value="ALCOHOL DEHYDROGENASE CYTOCHROME C SUBUNIT"/>
    <property type="match status" value="1"/>
</dbReference>
<evidence type="ECO:0000256" key="2">
    <source>
        <dbReference type="ARBA" id="ARBA00022617"/>
    </source>
</evidence>
<dbReference type="GO" id="GO:0009055">
    <property type="term" value="F:electron transfer activity"/>
    <property type="evidence" value="ECO:0007669"/>
    <property type="project" value="InterPro"/>
</dbReference>
<gene>
    <name evidence="8" type="ORF">EFY79_19295</name>
</gene>
<keyword evidence="5 6" id="KW-0408">Iron</keyword>
<dbReference type="InterPro" id="IPR009056">
    <property type="entry name" value="Cyt_c-like_dom"/>
</dbReference>
<name>A0A3M9N7V2_9BACT</name>
<dbReference type="GO" id="GO:0020037">
    <property type="term" value="F:heme binding"/>
    <property type="evidence" value="ECO:0007669"/>
    <property type="project" value="InterPro"/>
</dbReference>
<evidence type="ECO:0000256" key="1">
    <source>
        <dbReference type="ARBA" id="ARBA00022448"/>
    </source>
</evidence>
<dbReference type="AlphaFoldDB" id="A0A3M9N7V2"/>
<comment type="caution">
    <text evidence="8">The sequence shown here is derived from an EMBL/GenBank/DDBJ whole genome shotgun (WGS) entry which is preliminary data.</text>
</comment>
<keyword evidence="2 6" id="KW-0349">Heme</keyword>
<keyword evidence="1" id="KW-0813">Transport</keyword>
<dbReference type="PANTHER" id="PTHR35008">
    <property type="entry name" value="BLL4482 PROTEIN-RELATED"/>
    <property type="match status" value="1"/>
</dbReference>